<protein>
    <submittedName>
        <fullName evidence="6">Muskelin 1, intracellular mediator containing kelch motif</fullName>
    </submittedName>
</protein>
<dbReference type="GO" id="GO:0008270">
    <property type="term" value="F:zinc ion binding"/>
    <property type="evidence" value="ECO:0007669"/>
    <property type="project" value="InterPro"/>
</dbReference>
<feature type="signal peptide" evidence="4">
    <location>
        <begin position="1"/>
        <end position="19"/>
    </location>
</feature>
<dbReference type="GO" id="GO:0004222">
    <property type="term" value="F:metalloendopeptidase activity"/>
    <property type="evidence" value="ECO:0007669"/>
    <property type="project" value="InterPro"/>
</dbReference>
<dbReference type="Gene3D" id="2.60.120.260">
    <property type="entry name" value="Galactose-binding domain-like"/>
    <property type="match status" value="1"/>
</dbReference>
<keyword evidence="4" id="KW-0732">Signal</keyword>
<keyword evidence="3" id="KW-0862">Zinc</keyword>
<reference evidence="6" key="1">
    <citation type="submission" date="2020-05" db="EMBL/GenBank/DDBJ databases">
        <title>Phylogenomic resolution of chytrid fungi.</title>
        <authorList>
            <person name="Stajich J.E."/>
            <person name="Amses K."/>
            <person name="Simmons R."/>
            <person name="Seto K."/>
            <person name="Myers J."/>
            <person name="Bonds A."/>
            <person name="Quandt C.A."/>
            <person name="Barry K."/>
            <person name="Liu P."/>
            <person name="Grigoriev I."/>
            <person name="Longcore J.E."/>
            <person name="James T.Y."/>
        </authorList>
    </citation>
    <scope>NUCLEOTIDE SEQUENCE</scope>
    <source>
        <strain evidence="6">JEL0476</strain>
    </source>
</reference>
<evidence type="ECO:0000256" key="4">
    <source>
        <dbReference type="SAM" id="SignalP"/>
    </source>
</evidence>
<feature type="domain" description="Muskelin N-terminal" evidence="5">
    <location>
        <begin position="689"/>
        <end position="777"/>
    </location>
</feature>
<dbReference type="EMBL" id="JADGJW010000230">
    <property type="protein sequence ID" value="KAJ3221442.1"/>
    <property type="molecule type" value="Genomic_DNA"/>
</dbReference>
<dbReference type="InterPro" id="IPR010565">
    <property type="entry name" value="Muskelin_N"/>
</dbReference>
<feature type="binding site" evidence="3">
    <location>
        <position position="458"/>
    </location>
    <ligand>
        <name>Zn(2+)</name>
        <dbReference type="ChEBI" id="CHEBI:29105"/>
        <note>catalytic</note>
    </ligand>
</feature>
<organism evidence="6 7">
    <name type="scientific">Clydaea vesicula</name>
    <dbReference type="NCBI Taxonomy" id="447962"/>
    <lineage>
        <taxon>Eukaryota</taxon>
        <taxon>Fungi</taxon>
        <taxon>Fungi incertae sedis</taxon>
        <taxon>Chytridiomycota</taxon>
        <taxon>Chytridiomycota incertae sedis</taxon>
        <taxon>Chytridiomycetes</taxon>
        <taxon>Lobulomycetales</taxon>
        <taxon>Lobulomycetaceae</taxon>
        <taxon>Clydaea</taxon>
    </lineage>
</organism>
<dbReference type="PANTHER" id="PTHR15526:SF5">
    <property type="entry name" value="MUSKELIN"/>
    <property type="match status" value="1"/>
</dbReference>
<accession>A0AAD5U1R3</accession>
<dbReference type="Pfam" id="PF02128">
    <property type="entry name" value="Peptidase_M36"/>
    <property type="match status" value="1"/>
</dbReference>
<dbReference type="SUPFAM" id="SSF55486">
    <property type="entry name" value="Metalloproteases ('zincins'), catalytic domain"/>
    <property type="match status" value="1"/>
</dbReference>
<dbReference type="InterPro" id="IPR027268">
    <property type="entry name" value="Peptidase_M4/M1_CTD_sf"/>
</dbReference>
<dbReference type="Pfam" id="PF24681">
    <property type="entry name" value="Kelch_KLHDC2_KLHL20_DRC7"/>
    <property type="match status" value="1"/>
</dbReference>
<evidence type="ECO:0000313" key="7">
    <source>
        <dbReference type="Proteomes" id="UP001211065"/>
    </source>
</evidence>
<feature type="active site" evidence="2">
    <location>
        <position position="429"/>
    </location>
</feature>
<dbReference type="SUPFAM" id="SSF117281">
    <property type="entry name" value="Kelch motif"/>
    <property type="match status" value="1"/>
</dbReference>
<proteinExistence type="predicted"/>
<evidence type="ECO:0000256" key="2">
    <source>
        <dbReference type="PIRSR" id="PIRSR601842-1"/>
    </source>
</evidence>
<comment type="caution">
    <text evidence="6">The sequence shown here is derived from an EMBL/GenBank/DDBJ whole genome shotgun (WGS) entry which is preliminary data.</text>
</comment>
<dbReference type="Gene3D" id="1.10.390.10">
    <property type="entry name" value="Neutral Protease Domain 2"/>
    <property type="match status" value="1"/>
</dbReference>
<dbReference type="PRINTS" id="PR00999">
    <property type="entry name" value="FUNGALYSIN"/>
</dbReference>
<evidence type="ECO:0000259" key="5">
    <source>
        <dbReference type="Pfam" id="PF06588"/>
    </source>
</evidence>
<dbReference type="CDD" id="cd09596">
    <property type="entry name" value="M36"/>
    <property type="match status" value="1"/>
</dbReference>
<keyword evidence="1" id="KW-0677">Repeat</keyword>
<feature type="non-terminal residue" evidence="6">
    <location>
        <position position="1299"/>
    </location>
</feature>
<dbReference type="InterPro" id="IPR015915">
    <property type="entry name" value="Kelch-typ_b-propeller"/>
</dbReference>
<dbReference type="Gene3D" id="2.120.10.80">
    <property type="entry name" value="Kelch-type beta propeller"/>
    <property type="match status" value="2"/>
</dbReference>
<feature type="binding site" evidence="3">
    <location>
        <position position="428"/>
    </location>
    <ligand>
        <name>Zn(2+)</name>
        <dbReference type="ChEBI" id="CHEBI:29105"/>
        <note>catalytic</note>
    </ligand>
</feature>
<dbReference type="Gene3D" id="3.10.170.10">
    <property type="match status" value="1"/>
</dbReference>
<evidence type="ECO:0000256" key="3">
    <source>
        <dbReference type="PIRSR" id="PIRSR601842-2"/>
    </source>
</evidence>
<dbReference type="PANTHER" id="PTHR15526">
    <property type="entry name" value="MUSKELIN"/>
    <property type="match status" value="1"/>
</dbReference>
<dbReference type="InterPro" id="IPR052456">
    <property type="entry name" value="CTLH_complex_component"/>
</dbReference>
<evidence type="ECO:0000313" key="6">
    <source>
        <dbReference type="EMBL" id="KAJ3221442.1"/>
    </source>
</evidence>
<keyword evidence="3" id="KW-0479">Metal-binding</keyword>
<dbReference type="Proteomes" id="UP001211065">
    <property type="component" value="Unassembled WGS sequence"/>
</dbReference>
<feature type="binding site" evidence="3">
    <location>
        <position position="432"/>
    </location>
    <ligand>
        <name>Zn(2+)</name>
        <dbReference type="ChEBI" id="CHEBI:29105"/>
        <note>catalytic</note>
    </ligand>
</feature>
<dbReference type="InterPro" id="IPR001842">
    <property type="entry name" value="Peptidase_M36"/>
</dbReference>
<feature type="chain" id="PRO_5041970083" evidence="4">
    <location>
        <begin position="20"/>
        <end position="1299"/>
    </location>
</feature>
<gene>
    <name evidence="6" type="primary">MKLN1_2</name>
    <name evidence="6" type="ORF">HK099_003536</name>
</gene>
<name>A0AAD5U1R3_9FUNG</name>
<evidence type="ECO:0000256" key="1">
    <source>
        <dbReference type="ARBA" id="ARBA00022737"/>
    </source>
</evidence>
<dbReference type="Pfam" id="PF06588">
    <property type="entry name" value="Muskelin_N"/>
    <property type="match status" value="1"/>
</dbReference>
<keyword evidence="7" id="KW-1185">Reference proteome</keyword>
<sequence length="1299" mass="145522">MHPNSILTSLALTLAVSSAFNLPEYLQPASEFVINEVPPPSLIQPTPKSFEQKQQIATDYLVNITGTPKEKISLTSSVESGGKVLNFHFAPTEEGKIVDNANGNVIVDDNGNVLSYGLAWLPKGNAAPLSLIKTATIDSNTALKNVAAALNLAYDEKALTIEEVDGVKKISNFGEQVKGVIRISEKFYRTTTTLEKCFNVVLQLSTSDYLTIFVSQNTGKIIAANNWLVRDSFQAPKKLTKRETTYKYNVLGFPKADLTEKREILINPADKTASPLGWHNVGNGDVGTTTGNNVNAQEFQNQNSPKRPTSSTFNFDYPVNEAKSPKTYWEAATVNTFYVTNAVHDIAYKYGFDEKSGNFQKNNFEKGGKGNDLVIANVQSSVIVNGQNTNNANFGTPPDGYEGEMNMYLFTSTNPHRDGDFENNVIAHELMHGITNRLTGGPANVNCLNTKEAGGMGEGWSDVNAFVLTTKATDNRNTDRTTGSYLLNNAAGIRKYPYSTNMNTNPYTFKDVKALNQVHATGEIWATLLFEVYWNMIDKSGFSTNMLDNASGKGNTDFYQILLNGLKLQPCSPTFLSARNAIVLADKNLGSKYECEIWNGFAKRGMGTGATSSFINNYEVPAACSGTPPVTTTTTVITTTTTTATATPCAHDKCVVGDALKANCDSCVKKICDQDSFCCKDSGSWDTICKNAVKSVVPCLYLKIVPLLAHGANFNFSIWYVEVRGTSDAALLDKTYKDYVNYKENEVIRLCLKHFRQRNMLEAFTTLHRHARESYEDPILSKLHHNIAMEGNFIASEEILIKACENSLFEEYISGYPYKPLWSRIVLQPNNPSPPMRGGHQMCIDVEGRKIYIFGGWDGQKDLSDLWEFDLEKELWKCISVDTRRNGGPTPRSCHKICFDSKMKVIFVLGRYVDPESRPNVNLEGDFWAYSVPESKWTKLSHNTAQENGPDLIYDNQMVIDSENQILYSFGGRTVGPDSSVVNYAGLYSYNVRTNKWTLLRSDTAQPTTSVHMKSRIGHSMLLDPKEQILYIFAGQRNKDYLSDFYTYDIKTDTVYEVSRDYSVQGGPVAGFTQRATIDLNLGEIYVLSGLMKEKNNPTEMVKNSFWVYNIQKSKWSKIYQNNQSGHDYWEKTNDFEPIPRFAHQMVYDDVTLRQYMFGGNPGESSHPNLRLDDFWLLTLERPKPFDILRKAQFLIRTQKFREMCQNPSEALHYLKTSVYTIVDHSNADESAEFRALPWILFGWSTHNRLGWSELNHGDGGLLGSANEGNYGSRIELFENLLKFFPKSMKEPIGSLVDL</sequence>
<dbReference type="GO" id="GO:0005737">
    <property type="term" value="C:cytoplasm"/>
    <property type="evidence" value="ECO:0007669"/>
    <property type="project" value="TreeGrafter"/>
</dbReference>
<dbReference type="GO" id="GO:0005615">
    <property type="term" value="C:extracellular space"/>
    <property type="evidence" value="ECO:0007669"/>
    <property type="project" value="InterPro"/>
</dbReference>
<comment type="cofactor">
    <cofactor evidence="3">
        <name>Zn(2+)</name>
        <dbReference type="ChEBI" id="CHEBI:29105"/>
    </cofactor>
    <text evidence="3">Binds 1 zinc ion per subunit.</text>
</comment>